<proteinExistence type="predicted"/>
<organism evidence="2 3">
    <name type="scientific">Streptomyces phaeoluteigriseus</name>
    <dbReference type="NCBI Taxonomy" id="114686"/>
    <lineage>
        <taxon>Bacteria</taxon>
        <taxon>Bacillati</taxon>
        <taxon>Actinomycetota</taxon>
        <taxon>Actinomycetes</taxon>
        <taxon>Kitasatosporales</taxon>
        <taxon>Streptomycetaceae</taxon>
        <taxon>Streptomyces</taxon>
        <taxon>Streptomyces aurantiacus group</taxon>
    </lineage>
</organism>
<sequence>MFRLHHPPDDFASRQITPAAGFGAEPLPPVSVHPHMVFGSGLTDPLDTLALLHCLFLAASGRPFSVADVLASLRAEGVTAANDRSGLVGRDAVRGSFRRLEAAGFIRRHQSNEKGSFGKVAYELYQHPIYNPDWSAQNGPATAFPQVTPGTSMPSAVRPAETSKTAGHTADGIDGDGIAGPGNAVAGQLDKTAGHTGDGIAGPGFVAPPNPPRREEEDSSSPNPSAATAGASGIDPSRLAAASELLAGLPGRWACGRKTVRELSPLLAETAAAQGWKLDRALATHLTRRTRKEPMGVLRERIEDLPRFSSVRAVSAASPRQEPLPVAADPAPAVASSPAPSAVDPSAVAQALELLLSLTEPWTLSPESAQRLAPVLAAKALERGWAFDGELREKLMQNPGGAHNHELLLETHRIGRLPYRKKAPARPSRPGALPQQAAIDACPRCDAWGQYEVDGRFALCRHEPLPDVAGVPAQGSAPDGPETRPDSVGAVVSSRNLTDLLDALRQPAL</sequence>
<feature type="region of interest" description="Disordered" evidence="1">
    <location>
        <begin position="468"/>
        <end position="491"/>
    </location>
</feature>
<protein>
    <submittedName>
        <fullName evidence="2">Uncharacterized protein</fullName>
    </submittedName>
</protein>
<comment type="caution">
    <text evidence="2">The sequence shown here is derived from an EMBL/GenBank/DDBJ whole genome shotgun (WGS) entry which is preliminary data.</text>
</comment>
<evidence type="ECO:0000313" key="3">
    <source>
        <dbReference type="Proteomes" id="UP000184286"/>
    </source>
</evidence>
<evidence type="ECO:0000256" key="1">
    <source>
        <dbReference type="SAM" id="MobiDB-lite"/>
    </source>
</evidence>
<accession>A0A1V6MHA2</accession>
<dbReference type="OrthoDB" id="4104252at2"/>
<dbReference type="Proteomes" id="UP000184286">
    <property type="component" value="Unassembled WGS sequence"/>
</dbReference>
<dbReference type="AlphaFoldDB" id="A0A1V6MHA2"/>
<dbReference type="STRING" id="114686.BM536_037655"/>
<dbReference type="RefSeq" id="WP_094104063.1">
    <property type="nucleotide sequence ID" value="NZ_MPOH02000045.1"/>
</dbReference>
<reference evidence="2 3" key="2">
    <citation type="submission" date="2017-02" db="EMBL/GenBank/DDBJ databases">
        <title>Draft genome sequence of Streptomyces phaeoluteigriseus type strain DSM41896.</title>
        <authorList>
            <person name="Salih T.S."/>
            <person name="Algora Gallardo L."/>
            <person name="Melo Santos T."/>
            <person name="Filgueira Martinez S."/>
            <person name="Herron P.R."/>
        </authorList>
    </citation>
    <scope>NUCLEOTIDE SEQUENCE [LARGE SCALE GENOMIC DNA]</scope>
    <source>
        <strain evidence="2 3">DSM 41896</strain>
    </source>
</reference>
<feature type="region of interest" description="Disordered" evidence="1">
    <location>
        <begin position="150"/>
        <end position="235"/>
    </location>
</feature>
<dbReference type="EMBL" id="MPOH02000045">
    <property type="protein sequence ID" value="OQD51844.1"/>
    <property type="molecule type" value="Genomic_DNA"/>
</dbReference>
<feature type="region of interest" description="Disordered" evidence="1">
    <location>
        <begin position="314"/>
        <end position="340"/>
    </location>
</feature>
<evidence type="ECO:0000313" key="2">
    <source>
        <dbReference type="EMBL" id="OQD51844.1"/>
    </source>
</evidence>
<reference evidence="3" key="1">
    <citation type="submission" date="2016-11" db="EMBL/GenBank/DDBJ databases">
        <authorList>
            <person name="Schniete J.K."/>
            <person name="Salih T."/>
            <person name="Algora Gallardo L."/>
            <person name="Martinez Fernandez S."/>
            <person name="Herron P.R."/>
        </authorList>
    </citation>
    <scope>NUCLEOTIDE SEQUENCE [LARGE SCALE GENOMIC DNA]</scope>
    <source>
        <strain evidence="3">DSM 41896</strain>
    </source>
</reference>
<gene>
    <name evidence="2" type="ORF">BM536_037655</name>
</gene>
<name>A0A1V6MHA2_9ACTN</name>